<evidence type="ECO:0000313" key="3">
    <source>
        <dbReference type="Proteomes" id="UP000516230"/>
    </source>
</evidence>
<accession>A0A7H0I2U2</accession>
<dbReference type="RefSeq" id="WP_187744161.1">
    <property type="nucleotide sequence ID" value="NZ_CP060825.1"/>
</dbReference>
<dbReference type="EMBL" id="CP060825">
    <property type="protein sequence ID" value="QNP67108.1"/>
    <property type="molecule type" value="Genomic_DNA"/>
</dbReference>
<proteinExistence type="predicted"/>
<reference evidence="2 3" key="1">
    <citation type="submission" date="2020-08" db="EMBL/GenBank/DDBJ databases">
        <title>A novel species.</title>
        <authorList>
            <person name="Gao J."/>
        </authorList>
    </citation>
    <scope>NUCLEOTIDE SEQUENCE [LARGE SCALE GENOMIC DNA]</scope>
    <source>
        <strain evidence="2 3">CRPJ-33</strain>
    </source>
</reference>
<dbReference type="KEGG" id="sgj:IAG43_32255"/>
<keyword evidence="3" id="KW-1185">Reference proteome</keyword>
<feature type="region of interest" description="Disordered" evidence="1">
    <location>
        <begin position="37"/>
        <end position="64"/>
    </location>
</feature>
<evidence type="ECO:0000256" key="1">
    <source>
        <dbReference type="SAM" id="MobiDB-lite"/>
    </source>
</evidence>
<gene>
    <name evidence="2" type="ORF">IAG43_32255</name>
</gene>
<dbReference type="AlphaFoldDB" id="A0A7H0I2U2"/>
<sequence length="123" mass="13052">MTGIDMPDDLRAAQTRLHQATAELSALLRSLPWSVEPLDGRPGDEHPHTGAVTGGREPSPGWTGEQRAVVARLRAECLDLSAAVATHPYWAAFTGEALVDARMALKAATRTTSTPRVDVGVVA</sequence>
<feature type="compositionally biased region" description="Basic and acidic residues" evidence="1">
    <location>
        <begin position="38"/>
        <end position="48"/>
    </location>
</feature>
<organism evidence="2 3">
    <name type="scientific">Streptomyces genisteinicus</name>
    <dbReference type="NCBI Taxonomy" id="2768068"/>
    <lineage>
        <taxon>Bacteria</taxon>
        <taxon>Bacillati</taxon>
        <taxon>Actinomycetota</taxon>
        <taxon>Actinomycetes</taxon>
        <taxon>Kitasatosporales</taxon>
        <taxon>Streptomycetaceae</taxon>
        <taxon>Streptomyces</taxon>
    </lineage>
</organism>
<evidence type="ECO:0000313" key="2">
    <source>
        <dbReference type="EMBL" id="QNP67108.1"/>
    </source>
</evidence>
<protein>
    <submittedName>
        <fullName evidence="2">Uncharacterized protein</fullName>
    </submittedName>
</protein>
<name>A0A7H0I2U2_9ACTN</name>
<dbReference type="Proteomes" id="UP000516230">
    <property type="component" value="Chromosome"/>
</dbReference>